<dbReference type="Proteomes" id="UP000807504">
    <property type="component" value="Unassembled WGS sequence"/>
</dbReference>
<keyword evidence="2" id="KW-1185">Reference proteome</keyword>
<dbReference type="EMBL" id="JABXBU010000030">
    <property type="protein sequence ID" value="KAF8784529.1"/>
    <property type="molecule type" value="Genomic_DNA"/>
</dbReference>
<name>A0A8T0F543_ARGBR</name>
<organism evidence="1 2">
    <name type="scientific">Argiope bruennichi</name>
    <name type="common">Wasp spider</name>
    <name type="synonym">Aranea bruennichi</name>
    <dbReference type="NCBI Taxonomy" id="94029"/>
    <lineage>
        <taxon>Eukaryota</taxon>
        <taxon>Metazoa</taxon>
        <taxon>Ecdysozoa</taxon>
        <taxon>Arthropoda</taxon>
        <taxon>Chelicerata</taxon>
        <taxon>Arachnida</taxon>
        <taxon>Araneae</taxon>
        <taxon>Araneomorphae</taxon>
        <taxon>Entelegynae</taxon>
        <taxon>Araneoidea</taxon>
        <taxon>Araneidae</taxon>
        <taxon>Argiope</taxon>
    </lineage>
</organism>
<accession>A0A8T0F543</accession>
<evidence type="ECO:0000313" key="2">
    <source>
        <dbReference type="Proteomes" id="UP000807504"/>
    </source>
</evidence>
<sequence>MRARLELHRDYGVIYKESGESLVLFWEGMSCMHYEGPFGIKGGRSNVGVMPCCWGLHAFPPLYSSVDGVLQCRRTLSVAENERKRFSEFGETVCFEAENVGNVAEEISFWMRVALFEDLL</sequence>
<comment type="caution">
    <text evidence="1">The sequence shown here is derived from an EMBL/GenBank/DDBJ whole genome shotgun (WGS) entry which is preliminary data.</text>
</comment>
<evidence type="ECO:0000313" key="1">
    <source>
        <dbReference type="EMBL" id="KAF8784529.1"/>
    </source>
</evidence>
<protein>
    <submittedName>
        <fullName evidence="1">Uncharacterized protein</fullName>
    </submittedName>
</protein>
<proteinExistence type="predicted"/>
<reference evidence="1" key="1">
    <citation type="journal article" date="2020" name="bioRxiv">
        <title>Chromosome-level reference genome of the European wasp spider Argiope bruennichi: a resource for studies on range expansion and evolutionary adaptation.</title>
        <authorList>
            <person name="Sheffer M.M."/>
            <person name="Hoppe A."/>
            <person name="Krehenwinkel H."/>
            <person name="Uhl G."/>
            <person name="Kuss A.W."/>
            <person name="Jensen L."/>
            <person name="Jensen C."/>
            <person name="Gillespie R.G."/>
            <person name="Hoff K.J."/>
            <person name="Prost S."/>
        </authorList>
    </citation>
    <scope>NUCLEOTIDE SEQUENCE</scope>
</reference>
<dbReference type="AlphaFoldDB" id="A0A8T0F543"/>
<gene>
    <name evidence="1" type="ORF">HNY73_010194</name>
</gene>
<reference evidence="1" key="2">
    <citation type="submission" date="2020-06" db="EMBL/GenBank/DDBJ databases">
        <authorList>
            <person name="Sheffer M."/>
        </authorList>
    </citation>
    <scope>NUCLEOTIDE SEQUENCE</scope>
</reference>